<keyword evidence="5 9" id="KW-0057">Aromatic amino acid biosynthesis</keyword>
<dbReference type="PANTHER" id="PTHR21022">
    <property type="entry name" value="PREPHENATE DEHYDRATASE P PROTEIN"/>
    <property type="match status" value="1"/>
</dbReference>
<dbReference type="PROSITE" id="PS51171">
    <property type="entry name" value="PREPHENATE_DEHYDR_3"/>
    <property type="match status" value="1"/>
</dbReference>
<evidence type="ECO:0000256" key="5">
    <source>
        <dbReference type="ARBA" id="ARBA00023141"/>
    </source>
</evidence>
<evidence type="ECO:0000256" key="3">
    <source>
        <dbReference type="ARBA" id="ARBA00021872"/>
    </source>
</evidence>
<dbReference type="Pfam" id="PF00800">
    <property type="entry name" value="PDT"/>
    <property type="match status" value="1"/>
</dbReference>
<dbReference type="NCBIfam" id="NF008865">
    <property type="entry name" value="PRK11898.1"/>
    <property type="match status" value="1"/>
</dbReference>
<dbReference type="GO" id="GO:0004664">
    <property type="term" value="F:prephenate dehydratase activity"/>
    <property type="evidence" value="ECO:0007669"/>
    <property type="project" value="UniProtKB-EC"/>
</dbReference>
<evidence type="ECO:0000313" key="13">
    <source>
        <dbReference type="Proteomes" id="UP001589836"/>
    </source>
</evidence>
<protein>
    <recommendedName>
        <fullName evidence="3 9">Prephenate dehydratase</fullName>
        <shortName evidence="9">PDT</shortName>
        <ecNumber evidence="2 9">4.2.1.51</ecNumber>
    </recommendedName>
</protein>
<proteinExistence type="predicted"/>
<evidence type="ECO:0000259" key="10">
    <source>
        <dbReference type="PROSITE" id="PS51171"/>
    </source>
</evidence>
<dbReference type="Gene3D" id="3.40.190.10">
    <property type="entry name" value="Periplasmic binding protein-like II"/>
    <property type="match status" value="2"/>
</dbReference>
<dbReference type="PROSITE" id="PS51671">
    <property type="entry name" value="ACT"/>
    <property type="match status" value="1"/>
</dbReference>
<keyword evidence="13" id="KW-1185">Reference proteome</keyword>
<comment type="catalytic activity">
    <reaction evidence="8 9">
        <text>prephenate + H(+) = 3-phenylpyruvate + CO2 + H2O</text>
        <dbReference type="Rhea" id="RHEA:21648"/>
        <dbReference type="ChEBI" id="CHEBI:15377"/>
        <dbReference type="ChEBI" id="CHEBI:15378"/>
        <dbReference type="ChEBI" id="CHEBI:16526"/>
        <dbReference type="ChEBI" id="CHEBI:18005"/>
        <dbReference type="ChEBI" id="CHEBI:29934"/>
        <dbReference type="EC" id="4.2.1.51"/>
    </reaction>
</comment>
<evidence type="ECO:0000259" key="11">
    <source>
        <dbReference type="PROSITE" id="PS51671"/>
    </source>
</evidence>
<dbReference type="EC" id="4.2.1.51" evidence="2 9"/>
<evidence type="ECO:0000256" key="9">
    <source>
        <dbReference type="RuleBase" id="RU361254"/>
    </source>
</evidence>
<dbReference type="SUPFAM" id="SSF53850">
    <property type="entry name" value="Periplasmic binding protein-like II"/>
    <property type="match status" value="1"/>
</dbReference>
<dbReference type="EMBL" id="JBHLTP010000003">
    <property type="protein sequence ID" value="MFC0522470.1"/>
    <property type="molecule type" value="Genomic_DNA"/>
</dbReference>
<keyword evidence="6 9" id="KW-0584">Phenylalanine biosynthesis</keyword>
<accession>A0ABV6LJ87</accession>
<dbReference type="Proteomes" id="UP001589836">
    <property type="component" value="Unassembled WGS sequence"/>
</dbReference>
<dbReference type="PIRSF" id="PIRSF001500">
    <property type="entry name" value="Chor_mut_pdt_Ppr"/>
    <property type="match status" value="1"/>
</dbReference>
<evidence type="ECO:0000256" key="2">
    <source>
        <dbReference type="ARBA" id="ARBA00013147"/>
    </source>
</evidence>
<dbReference type="InterPro" id="IPR001086">
    <property type="entry name" value="Preph_deHydtase"/>
</dbReference>
<dbReference type="PROSITE" id="PS00858">
    <property type="entry name" value="PREPHENATE_DEHYDR_2"/>
    <property type="match status" value="1"/>
</dbReference>
<evidence type="ECO:0000256" key="8">
    <source>
        <dbReference type="ARBA" id="ARBA00047848"/>
    </source>
</evidence>
<dbReference type="InterPro" id="IPR002912">
    <property type="entry name" value="ACT_dom"/>
</dbReference>
<dbReference type="RefSeq" id="WP_377345001.1">
    <property type="nucleotide sequence ID" value="NZ_JBHLTP010000003.1"/>
</dbReference>
<keyword evidence="7 9" id="KW-0456">Lyase</keyword>
<evidence type="ECO:0000256" key="4">
    <source>
        <dbReference type="ARBA" id="ARBA00022605"/>
    </source>
</evidence>
<evidence type="ECO:0000256" key="6">
    <source>
        <dbReference type="ARBA" id="ARBA00023222"/>
    </source>
</evidence>
<evidence type="ECO:0000256" key="7">
    <source>
        <dbReference type="ARBA" id="ARBA00023239"/>
    </source>
</evidence>
<dbReference type="Gene3D" id="3.30.70.260">
    <property type="match status" value="1"/>
</dbReference>
<dbReference type="InterPro" id="IPR008242">
    <property type="entry name" value="Chor_mutase/pphenate_deHydtase"/>
</dbReference>
<dbReference type="InterPro" id="IPR018528">
    <property type="entry name" value="Preph_deHydtase_CS"/>
</dbReference>
<keyword evidence="4 9" id="KW-0028">Amino-acid biosynthesis</keyword>
<dbReference type="CDD" id="cd13633">
    <property type="entry name" value="PBP2_Sa-PDT_like"/>
    <property type="match status" value="1"/>
</dbReference>
<sequence length="296" mass="32461">MTAIGYLGPKGTFTNVAVDSLFENVNAKSYRTIPECLDAVEQGNIDLAVVPMENAIEGTVHLTIDYLIHQVDVPIIAEVVIPIEQHLLVHPDFDGDASDVEKVYSHTHAIAQCHQYIHQHMNGAEVEYSSSTGEAAAMVGASSTRYAAIGNVLAAKEYGLKVLEHNIHDYDNNHTRFAVLQKEQKPVAMRDLSAITHKTTVMVTLPSDYSGALHQVLSAFAWRKMNLSKIESRPMKTGLGNYFFIIDVNQPYDAVLFPAVQAELAALGCQIKILGTYPCFKVEAPGVTEPSPLQNK</sequence>
<dbReference type="PANTHER" id="PTHR21022:SF19">
    <property type="entry name" value="PREPHENATE DEHYDRATASE-RELATED"/>
    <property type="match status" value="1"/>
</dbReference>
<evidence type="ECO:0000256" key="1">
    <source>
        <dbReference type="ARBA" id="ARBA00004741"/>
    </source>
</evidence>
<dbReference type="CDD" id="cd04905">
    <property type="entry name" value="ACT_CM-PDT"/>
    <property type="match status" value="1"/>
</dbReference>
<evidence type="ECO:0000313" key="12">
    <source>
        <dbReference type="EMBL" id="MFC0522470.1"/>
    </source>
</evidence>
<feature type="domain" description="ACT" evidence="11">
    <location>
        <begin position="201"/>
        <end position="278"/>
    </location>
</feature>
<feature type="domain" description="Prephenate dehydratase" evidence="10">
    <location>
        <begin position="3"/>
        <end position="182"/>
    </location>
</feature>
<gene>
    <name evidence="9 12" type="primary">pheA</name>
    <name evidence="12" type="ORF">ACFFGV_02550</name>
</gene>
<comment type="caution">
    <text evidence="12">The sequence shown here is derived from an EMBL/GenBank/DDBJ whole genome shotgun (WGS) entry which is preliminary data.</text>
</comment>
<name>A0ABV6LJ87_9BACI</name>
<comment type="pathway">
    <text evidence="1 9">Amino-acid biosynthesis; L-phenylalanine biosynthesis; phenylpyruvate from prephenate: step 1/1.</text>
</comment>
<dbReference type="SUPFAM" id="SSF55021">
    <property type="entry name" value="ACT-like"/>
    <property type="match status" value="1"/>
</dbReference>
<dbReference type="InterPro" id="IPR045865">
    <property type="entry name" value="ACT-like_dom_sf"/>
</dbReference>
<organism evidence="12 13">
    <name type="scientific">Pontibacillus salicampi</name>
    <dbReference type="NCBI Taxonomy" id="1449801"/>
    <lineage>
        <taxon>Bacteria</taxon>
        <taxon>Bacillati</taxon>
        <taxon>Bacillota</taxon>
        <taxon>Bacilli</taxon>
        <taxon>Bacillales</taxon>
        <taxon>Bacillaceae</taxon>
        <taxon>Pontibacillus</taxon>
    </lineage>
</organism>
<reference evidence="12 13" key="1">
    <citation type="submission" date="2024-09" db="EMBL/GenBank/DDBJ databases">
        <authorList>
            <person name="Sun Q."/>
            <person name="Mori K."/>
        </authorList>
    </citation>
    <scope>NUCLEOTIDE SEQUENCE [LARGE SCALE GENOMIC DNA]</scope>
    <source>
        <strain evidence="12 13">NCAIM B.02529</strain>
    </source>
</reference>